<dbReference type="Proteomes" id="UP000244224">
    <property type="component" value="Unassembled WGS sequence"/>
</dbReference>
<dbReference type="AlphaFoldDB" id="A0A2T6ASM4"/>
<evidence type="ECO:0000313" key="1">
    <source>
        <dbReference type="EMBL" id="PTX46815.1"/>
    </source>
</evidence>
<dbReference type="InterPro" id="IPR015946">
    <property type="entry name" value="KH_dom-like_a/b"/>
</dbReference>
<dbReference type="Pfam" id="PF02566">
    <property type="entry name" value="OsmC"/>
    <property type="match status" value="1"/>
</dbReference>
<dbReference type="InterPro" id="IPR003718">
    <property type="entry name" value="OsmC/Ohr_fam"/>
</dbReference>
<comment type="caution">
    <text evidence="1">The sequence shown here is derived from an EMBL/GenBank/DDBJ whole genome shotgun (WGS) entry which is preliminary data.</text>
</comment>
<dbReference type="OrthoDB" id="9795405at2"/>
<reference evidence="1 2" key="1">
    <citation type="submission" date="2018-04" db="EMBL/GenBank/DDBJ databases">
        <title>Genomic Encyclopedia of Archaeal and Bacterial Type Strains, Phase II (KMG-II): from individual species to whole genera.</title>
        <authorList>
            <person name="Goeker M."/>
        </authorList>
    </citation>
    <scope>NUCLEOTIDE SEQUENCE [LARGE SCALE GENOMIC DNA]</scope>
    <source>
        <strain evidence="1 2">DSM 21823</strain>
    </source>
</reference>
<dbReference type="SUPFAM" id="SSF82784">
    <property type="entry name" value="OsmC-like"/>
    <property type="match status" value="1"/>
</dbReference>
<dbReference type="InterPro" id="IPR052707">
    <property type="entry name" value="OsmC_Ohr_Peroxiredoxin"/>
</dbReference>
<dbReference type="PANTHER" id="PTHR42830">
    <property type="entry name" value="OSMOTICALLY INDUCIBLE FAMILY PROTEIN"/>
    <property type="match status" value="1"/>
</dbReference>
<keyword evidence="2" id="KW-1185">Reference proteome</keyword>
<sequence>MTHDYTSHIRWTGNRGAGTATYRGYDRTWDIAVPGKPVVHCSNDPLLGGDRRKMNPEDLLLSALSACHMLWYLHYAAEAGVIVTGYEDDPVGQGEVGPGGAGRFIAATLRPRIRVAAGTDLARAEALHHRIPEVCFIARSVNFPVHHAPEFLVEP</sequence>
<accession>A0A2T6ASM4</accession>
<evidence type="ECO:0000313" key="2">
    <source>
        <dbReference type="Proteomes" id="UP000244224"/>
    </source>
</evidence>
<dbReference type="InterPro" id="IPR036102">
    <property type="entry name" value="OsmC/Ohrsf"/>
</dbReference>
<dbReference type="PANTHER" id="PTHR42830:SF2">
    <property type="entry name" value="OSMC_OHR FAMILY PROTEIN"/>
    <property type="match status" value="1"/>
</dbReference>
<name>A0A2T6ASM4_9RHOB</name>
<gene>
    <name evidence="1" type="ORF">C8N34_11570</name>
</gene>
<dbReference type="RefSeq" id="WP_108130145.1">
    <property type="nucleotide sequence ID" value="NZ_QBKP01000015.1"/>
</dbReference>
<dbReference type="EMBL" id="QBKP01000015">
    <property type="protein sequence ID" value="PTX46815.1"/>
    <property type="molecule type" value="Genomic_DNA"/>
</dbReference>
<protein>
    <submittedName>
        <fullName evidence="1">Organic hydroperoxide reductase OsmC/OhrA</fullName>
    </submittedName>
</protein>
<proteinExistence type="predicted"/>
<organism evidence="1 2">
    <name type="scientific">Gemmobacter caeni</name>
    <dbReference type="NCBI Taxonomy" id="589035"/>
    <lineage>
        <taxon>Bacteria</taxon>
        <taxon>Pseudomonadati</taxon>
        <taxon>Pseudomonadota</taxon>
        <taxon>Alphaproteobacteria</taxon>
        <taxon>Rhodobacterales</taxon>
        <taxon>Paracoccaceae</taxon>
        <taxon>Gemmobacter</taxon>
    </lineage>
</organism>
<dbReference type="Gene3D" id="3.30.300.20">
    <property type="match status" value="1"/>
</dbReference>